<gene>
    <name evidence="2" type="ORF">H6P81_006470</name>
</gene>
<evidence type="ECO:0000256" key="1">
    <source>
        <dbReference type="SAM" id="MobiDB-lite"/>
    </source>
</evidence>
<sequence length="359" mass="41376">MAVQCAMRFQRSTLNSYEGHMFHRLGTTITLAHLRWSRISDTRPKKLSCVYLGIHASGGISSKLPILKASTEPNASQASNTISVDEENIEKTTAFKSDDQNVDENRANAEAKGKTKKEEDEEPLLMTDEERWEFRKQIREVIGRHPDVDEEMDPVEKRNKMDKLLADYPLVVDEEDPDWPEDADGWGFNLDQFFNKITIKNVRKDDDDYDSDKELVWKDDDYIVAVKDITTREWEETVFKDISPLIVLVHNRYKRPTENVKLRENLEKGVQIFWDSRLPSPRCVAIDAVLETDLVAALKVSVFPELIFTKAGKILYRESAIRSADELSRIMAFFYYGANRPPWFDATLEGGQEHIPSLK</sequence>
<dbReference type="PANTHER" id="PTHR34669">
    <property type="entry name" value="THIOREDOXIN-LIKE FOLD DOMAIN-CONTAINING PROTEIN MRL7L, CHLOROPLASTIC"/>
    <property type="match status" value="1"/>
</dbReference>
<dbReference type="GO" id="GO:0009658">
    <property type="term" value="P:chloroplast organization"/>
    <property type="evidence" value="ECO:0007669"/>
    <property type="project" value="InterPro"/>
</dbReference>
<dbReference type="EMBL" id="JAINDJ010000003">
    <property type="protein sequence ID" value="KAG9453566.1"/>
    <property type="molecule type" value="Genomic_DNA"/>
</dbReference>
<protein>
    <recommendedName>
        <fullName evidence="4">Thioredoxin-like fold domain-containing protein MRL7L, chloroplastic</fullName>
    </recommendedName>
</protein>
<reference evidence="2 3" key="1">
    <citation type="submission" date="2021-07" db="EMBL/GenBank/DDBJ databases">
        <title>The Aristolochia fimbriata genome: insights into angiosperm evolution, floral development and chemical biosynthesis.</title>
        <authorList>
            <person name="Jiao Y."/>
        </authorList>
    </citation>
    <scope>NUCLEOTIDE SEQUENCE [LARGE SCALE GENOMIC DNA]</scope>
    <source>
        <strain evidence="2">IBCAS-2021</strain>
        <tissue evidence="2">Leaf</tissue>
    </source>
</reference>
<dbReference type="Proteomes" id="UP000825729">
    <property type="component" value="Unassembled WGS sequence"/>
</dbReference>
<dbReference type="InterPro" id="IPR044701">
    <property type="entry name" value="MRL7/MRL7L"/>
</dbReference>
<dbReference type="PANTHER" id="PTHR34669:SF1">
    <property type="entry name" value="THIOREDOXIN-LIKE FOLD DOMAIN-CONTAINING PROTEIN MRL7L, CHLOROPLASTIC"/>
    <property type="match status" value="1"/>
</dbReference>
<dbReference type="AlphaFoldDB" id="A0AAV7F065"/>
<dbReference type="GO" id="GO:0006355">
    <property type="term" value="P:regulation of DNA-templated transcription"/>
    <property type="evidence" value="ECO:0007669"/>
    <property type="project" value="InterPro"/>
</dbReference>
<evidence type="ECO:0000313" key="2">
    <source>
        <dbReference type="EMBL" id="KAG9453566.1"/>
    </source>
</evidence>
<name>A0AAV7F065_ARIFI</name>
<evidence type="ECO:0000313" key="3">
    <source>
        <dbReference type="Proteomes" id="UP000825729"/>
    </source>
</evidence>
<keyword evidence="3" id="KW-1185">Reference proteome</keyword>
<proteinExistence type="predicted"/>
<dbReference type="GO" id="GO:0009570">
    <property type="term" value="C:chloroplast stroma"/>
    <property type="evidence" value="ECO:0007669"/>
    <property type="project" value="TreeGrafter"/>
</dbReference>
<evidence type="ECO:0008006" key="4">
    <source>
        <dbReference type="Google" id="ProtNLM"/>
    </source>
</evidence>
<accession>A0AAV7F065</accession>
<organism evidence="2 3">
    <name type="scientific">Aristolochia fimbriata</name>
    <name type="common">White veined hardy Dutchman's pipe vine</name>
    <dbReference type="NCBI Taxonomy" id="158543"/>
    <lineage>
        <taxon>Eukaryota</taxon>
        <taxon>Viridiplantae</taxon>
        <taxon>Streptophyta</taxon>
        <taxon>Embryophyta</taxon>
        <taxon>Tracheophyta</taxon>
        <taxon>Spermatophyta</taxon>
        <taxon>Magnoliopsida</taxon>
        <taxon>Magnoliidae</taxon>
        <taxon>Piperales</taxon>
        <taxon>Aristolochiaceae</taxon>
        <taxon>Aristolochia</taxon>
    </lineage>
</organism>
<comment type="caution">
    <text evidence="2">The sequence shown here is derived from an EMBL/GenBank/DDBJ whole genome shotgun (WGS) entry which is preliminary data.</text>
</comment>
<feature type="compositionally biased region" description="Basic and acidic residues" evidence="1">
    <location>
        <begin position="96"/>
        <end position="118"/>
    </location>
</feature>
<feature type="region of interest" description="Disordered" evidence="1">
    <location>
        <begin position="93"/>
        <end position="125"/>
    </location>
</feature>